<dbReference type="AlphaFoldDB" id="A0A1F5YTQ2"/>
<gene>
    <name evidence="2" type="ORF">A2W14_03355</name>
</gene>
<feature type="compositionally biased region" description="Acidic residues" evidence="1">
    <location>
        <begin position="193"/>
        <end position="202"/>
    </location>
</feature>
<evidence type="ECO:0000313" key="3">
    <source>
        <dbReference type="Proteomes" id="UP000176665"/>
    </source>
</evidence>
<protein>
    <submittedName>
        <fullName evidence="2">Uncharacterized protein</fullName>
    </submittedName>
</protein>
<feature type="compositionally biased region" description="Basic and acidic residues" evidence="1">
    <location>
        <begin position="173"/>
        <end position="188"/>
    </location>
</feature>
<proteinExistence type="predicted"/>
<dbReference type="EMBL" id="MFJA01000022">
    <property type="protein sequence ID" value="OGG03588.1"/>
    <property type="molecule type" value="Genomic_DNA"/>
</dbReference>
<sequence>MNKKILIALIVCTVLIASGGLYFGRLLKIGKTKLVDSQLPTAIPTPVELATWEDQSQFTFQYPKNLNLNSHPEDSENYAHLELTSQGSAGSIILWTKDTKYQTVDDYVKGLKITNYIGSQLGDLPAVKVLDESDSNKFSLLTIRDGYLYQIEVNNTGQDIFNTIVNSYHFTEDKEDSLPADKSTDKTPVDSGEIYDEEEVIE</sequence>
<dbReference type="Proteomes" id="UP000176665">
    <property type="component" value="Unassembled WGS sequence"/>
</dbReference>
<name>A0A1F5YTQ2_9BACT</name>
<comment type="caution">
    <text evidence="2">The sequence shown here is derived from an EMBL/GenBank/DDBJ whole genome shotgun (WGS) entry which is preliminary data.</text>
</comment>
<feature type="region of interest" description="Disordered" evidence="1">
    <location>
        <begin position="173"/>
        <end position="202"/>
    </location>
</feature>
<evidence type="ECO:0000313" key="2">
    <source>
        <dbReference type="EMBL" id="OGG03588.1"/>
    </source>
</evidence>
<accession>A0A1F5YTQ2</accession>
<evidence type="ECO:0000256" key="1">
    <source>
        <dbReference type="SAM" id="MobiDB-lite"/>
    </source>
</evidence>
<reference evidence="2 3" key="1">
    <citation type="journal article" date="2016" name="Nat. Commun.">
        <title>Thousands of microbial genomes shed light on interconnected biogeochemical processes in an aquifer system.</title>
        <authorList>
            <person name="Anantharaman K."/>
            <person name="Brown C.T."/>
            <person name="Hug L.A."/>
            <person name="Sharon I."/>
            <person name="Castelle C.J."/>
            <person name="Probst A.J."/>
            <person name="Thomas B.C."/>
            <person name="Singh A."/>
            <person name="Wilkins M.J."/>
            <person name="Karaoz U."/>
            <person name="Brodie E.L."/>
            <person name="Williams K.H."/>
            <person name="Hubbard S.S."/>
            <person name="Banfield J.F."/>
        </authorList>
    </citation>
    <scope>NUCLEOTIDE SEQUENCE [LARGE SCALE GENOMIC DNA]</scope>
</reference>
<organism evidence="2 3">
    <name type="scientific">Candidatus Gottesmanbacteria bacterium RBG_16_37_8</name>
    <dbReference type="NCBI Taxonomy" id="1798371"/>
    <lineage>
        <taxon>Bacteria</taxon>
        <taxon>Candidatus Gottesmaniibacteriota</taxon>
    </lineage>
</organism>